<comment type="caution">
    <text evidence="2">The sequence shown here is derived from an EMBL/GenBank/DDBJ whole genome shotgun (WGS) entry which is preliminary data.</text>
</comment>
<accession>W4QI95</accession>
<dbReference type="EMBL" id="BAUU01000015">
    <property type="protein sequence ID" value="GAE31049.1"/>
    <property type="molecule type" value="Genomic_DNA"/>
</dbReference>
<dbReference type="PANTHER" id="PTHR37842:SF2">
    <property type="entry name" value="GYLCOSYL HYDROLASE 115 C-TERMINAL DOMAIN-CONTAINING PROTEIN"/>
    <property type="match status" value="1"/>
</dbReference>
<dbReference type="InterPro" id="IPR031924">
    <property type="entry name" value="GH115"/>
</dbReference>
<sequence length="730" mass="84933">MIAEHMNEDVTKVPQLWALYKEVQEYYESGMRVPDDITLLWADDNFGNLRRVPTKDERHRKGGAGIYYHLDYVGGPRSYKWVNSVPLQKIWEQMHKAYHYGANQIWILNVGDLKPMEFQLEYFLRMAWNMSDFNRDYSWEYSVEWVKRHFGEEYAEDIAYIINRYSKFNGRLKPEQLNNVDLYSLLNYDEAERVLEDFQEITDLAEQIYQKLPEPLKDPFFQIVLYPTKASKQVLELHIKAEMSKLYAKQDRIATNIAAREAELLFEQDHLLSFDYNKRTSLGKWNHMMDQTHIGYTYWQQPEQNTIPTVKRMKPKIEGKMGIADYDALHFNSFTRQSRVIDIYNKGITPFLYNVKANVNWLIIDTDEGVIIQEKKIVVDIDWDNAPKGHDVESFITVTGSEGSAVQLRVTLFNPIEPNRESLVGFMETDGYISIEAEHYTNKIDSQEASWDVIPDYGRTLSSMTVFPVSTPSVHPPHHSPCLEYQVYITNPGKLDVHTFIAPTLNFIPDQGLRFGISFDDQPIQIVDAIQYKDTGFDEGDWAQSVILNVRNSTTTHCLEKKGYHTLKIWMVDPIVVLQKLVIDTGGLKKSYLGPPESYYGGKKDIIRAKRHSIDSYIIPGRLEKVDKVFQYYKSVDLFVEKDGMYEIELETVGIGSIKLNISDKEYEIVSTENDEQKKVKMYLKAGYCQMNELEVKGDISVQNIKATLEDEDVIKIKPTIRMTRNRRIN</sequence>
<dbReference type="InterPro" id="IPR042301">
    <property type="entry name" value="GH115_sf"/>
</dbReference>
<dbReference type="Pfam" id="PF15979">
    <property type="entry name" value="Glyco_hydro_115"/>
    <property type="match status" value="1"/>
</dbReference>
<organism evidence="2 3">
    <name type="scientific">Halalkalibacter hemicellulosilyticusJCM 9152</name>
    <dbReference type="NCBI Taxonomy" id="1236971"/>
    <lineage>
        <taxon>Bacteria</taxon>
        <taxon>Bacillati</taxon>
        <taxon>Bacillota</taxon>
        <taxon>Bacilli</taxon>
        <taxon>Bacillales</taxon>
        <taxon>Bacillaceae</taxon>
        <taxon>Halalkalibacter</taxon>
    </lineage>
</organism>
<reference evidence="2" key="1">
    <citation type="journal article" date="2014" name="Genome Announc.">
        <title>Draft Genome Sequences of Three Alkaliphilic Bacillus Strains, Bacillus wakoensis JCM 9140T, Bacillus akibai JCM 9157T, and Bacillus hemicellulosilyticus JCM 9152T.</title>
        <authorList>
            <person name="Yuki M."/>
            <person name="Oshima K."/>
            <person name="Suda W."/>
            <person name="Oshida Y."/>
            <person name="Kitamura K."/>
            <person name="Iida T."/>
            <person name="Hattori M."/>
            <person name="Ohkuma M."/>
        </authorList>
    </citation>
    <scope>NUCLEOTIDE SEQUENCE [LARGE SCALE GENOMIC DNA]</scope>
    <source>
        <strain evidence="2">JCM 9152</strain>
    </source>
</reference>
<dbReference type="Gene3D" id="1.20.58.2150">
    <property type="match status" value="1"/>
</dbReference>
<evidence type="ECO:0000313" key="2">
    <source>
        <dbReference type="EMBL" id="GAE31049.1"/>
    </source>
</evidence>
<dbReference type="PANTHER" id="PTHR37842">
    <property type="match status" value="1"/>
</dbReference>
<dbReference type="Pfam" id="PF17829">
    <property type="entry name" value="GH115_C"/>
    <property type="match status" value="1"/>
</dbReference>
<feature type="domain" description="Gylcosyl hydrolase 115 C-terminal" evidence="1">
    <location>
        <begin position="425"/>
        <end position="597"/>
    </location>
</feature>
<proteinExistence type="predicted"/>
<protein>
    <recommendedName>
        <fullName evidence="1">Gylcosyl hydrolase 115 C-terminal domain-containing protein</fullName>
    </recommendedName>
</protein>
<gene>
    <name evidence="2" type="ORF">JCM9152_2487</name>
</gene>
<dbReference type="AlphaFoldDB" id="W4QI95"/>
<evidence type="ECO:0000313" key="3">
    <source>
        <dbReference type="Proteomes" id="UP000018895"/>
    </source>
</evidence>
<dbReference type="InterPro" id="IPR041437">
    <property type="entry name" value="GH115_C"/>
</dbReference>
<evidence type="ECO:0000259" key="1">
    <source>
        <dbReference type="Pfam" id="PF17829"/>
    </source>
</evidence>
<dbReference type="Gene3D" id="3.20.20.520">
    <property type="entry name" value="Glycosyl hydrolase family 115"/>
    <property type="match status" value="1"/>
</dbReference>
<dbReference type="Gene3D" id="2.60.120.1620">
    <property type="match status" value="1"/>
</dbReference>
<name>W4QI95_9BACI</name>
<dbReference type="STRING" id="1236971.JCM9152_2487"/>
<keyword evidence="3" id="KW-1185">Reference proteome</keyword>
<dbReference type="Proteomes" id="UP000018895">
    <property type="component" value="Unassembled WGS sequence"/>
</dbReference>